<dbReference type="Pfam" id="PF04326">
    <property type="entry name" value="SLFN_AlbA_2"/>
    <property type="match status" value="1"/>
</dbReference>
<feature type="transmembrane region" description="Helical" evidence="1">
    <location>
        <begin position="21"/>
        <end position="41"/>
    </location>
</feature>
<name>A0A1Z4BXD1_9GAMM</name>
<dbReference type="AlphaFoldDB" id="A0A1Z4BXD1"/>
<keyword evidence="1" id="KW-0472">Membrane</keyword>
<keyword evidence="1" id="KW-0812">Transmembrane</keyword>
<dbReference type="EMBL" id="CP022129">
    <property type="protein sequence ID" value="ASF45903.1"/>
    <property type="molecule type" value="Genomic_DNA"/>
</dbReference>
<evidence type="ECO:0000313" key="5">
    <source>
        <dbReference type="Proteomes" id="UP000197019"/>
    </source>
</evidence>
<dbReference type="OrthoDB" id="9798761at2"/>
<reference evidence="4 6" key="2">
    <citation type="submission" date="2017-11" db="EMBL/GenBank/DDBJ databases">
        <title>Draft Genome Sequence of Methylobacter psychrotolerans Sph1T, an Obligate Methanotroph from Low-Temperature Environments.</title>
        <authorList>
            <person name="Oshkin I.Y."/>
            <person name="Miroshnikov K."/>
            <person name="Belova S.E."/>
            <person name="Korzhenkov A."/>
            <person name="Toshchakov S.V."/>
            <person name="Dedysh S.N."/>
        </authorList>
    </citation>
    <scope>NUCLEOTIDE SEQUENCE [LARGE SCALE GENOMIC DNA]</scope>
    <source>
        <strain evidence="4 6">Sph1</strain>
    </source>
</reference>
<reference evidence="3 5" key="1">
    <citation type="submission" date="2017-06" db="EMBL/GenBank/DDBJ databases">
        <title>Genome Sequencing of the methanotroph Methylovulum psychrotolerants str. HV10-M2 isolated from a high-altitude environment.</title>
        <authorList>
            <person name="Mateos-Rivera A."/>
        </authorList>
    </citation>
    <scope>NUCLEOTIDE SEQUENCE [LARGE SCALE GENOMIC DNA]</scope>
    <source>
        <strain evidence="3 5">HV10_M2</strain>
    </source>
</reference>
<evidence type="ECO:0000256" key="1">
    <source>
        <dbReference type="SAM" id="Phobius"/>
    </source>
</evidence>
<evidence type="ECO:0000313" key="3">
    <source>
        <dbReference type="EMBL" id="ASF45903.1"/>
    </source>
</evidence>
<dbReference type="KEGG" id="mpsy:CEK71_07330"/>
<gene>
    <name evidence="4" type="ORF">AADEFJLK_00389</name>
    <name evidence="3" type="ORF">CEK71_07330</name>
</gene>
<evidence type="ECO:0000259" key="2">
    <source>
        <dbReference type="Pfam" id="PF04326"/>
    </source>
</evidence>
<evidence type="ECO:0000313" key="6">
    <source>
        <dbReference type="Proteomes" id="UP000237423"/>
    </source>
</evidence>
<dbReference type="EMBL" id="PGFZ01000001">
    <property type="protein sequence ID" value="POZ53369.1"/>
    <property type="molecule type" value="Genomic_DNA"/>
</dbReference>
<feature type="transmembrane region" description="Helical" evidence="1">
    <location>
        <begin position="75"/>
        <end position="96"/>
    </location>
</feature>
<dbReference type="Gene3D" id="3.30.950.30">
    <property type="entry name" value="Schlafen, AAA domain"/>
    <property type="match status" value="1"/>
</dbReference>
<feature type="domain" description="Schlafen AlbA-2" evidence="2">
    <location>
        <begin position="122"/>
        <end position="258"/>
    </location>
</feature>
<dbReference type="RefSeq" id="WP_088618778.1">
    <property type="nucleotide sequence ID" value="NZ_CP022129.1"/>
</dbReference>
<keyword evidence="5" id="KW-1185">Reference proteome</keyword>
<dbReference type="Proteomes" id="UP000237423">
    <property type="component" value="Unassembled WGS sequence"/>
</dbReference>
<keyword evidence="4" id="KW-0067">ATP-binding</keyword>
<proteinExistence type="predicted"/>
<sequence length="275" mass="30720">MKRFFLLMLSLWKQQLKLYATAALIGALIGVFILAPSYNFIYSRESNNNKLSSLEYVFSQLTSIFDGNIAEDNLLMFYAKIGAMLGLLTVGIYGVLHKRLARIESLKAELQKDLATIIALGEGPYLEFKSSLRWDLEQSRINRTLEGVILKTLAGFLNSSHGGTLLIGVADDGTIIGLEKDYQTLKKPNQDGFEQSIMTAISTNLGADLCSLVHVLFHVIDHKDICRLIISPAHRPVFLTQNGTPKLFVRTGGATRDLNIQEALEFVQIRWKREG</sequence>
<keyword evidence="1" id="KW-1133">Transmembrane helix</keyword>
<keyword evidence="4" id="KW-0547">Nucleotide-binding</keyword>
<dbReference type="InterPro" id="IPR007421">
    <property type="entry name" value="Schlafen_AlbA_2_dom"/>
</dbReference>
<dbReference type="Proteomes" id="UP000197019">
    <property type="component" value="Chromosome"/>
</dbReference>
<dbReference type="InterPro" id="IPR038461">
    <property type="entry name" value="Schlafen_AlbA_2_dom_sf"/>
</dbReference>
<organism evidence="3 5">
    <name type="scientific">Methylovulum psychrotolerans</name>
    <dbReference type="NCBI Taxonomy" id="1704499"/>
    <lineage>
        <taxon>Bacteria</taxon>
        <taxon>Pseudomonadati</taxon>
        <taxon>Pseudomonadota</taxon>
        <taxon>Gammaproteobacteria</taxon>
        <taxon>Methylococcales</taxon>
        <taxon>Methylococcaceae</taxon>
        <taxon>Methylovulum</taxon>
    </lineage>
</organism>
<dbReference type="GO" id="GO:0005524">
    <property type="term" value="F:ATP binding"/>
    <property type="evidence" value="ECO:0007669"/>
    <property type="project" value="UniProtKB-KW"/>
</dbReference>
<accession>A0A1Z4BXD1</accession>
<evidence type="ECO:0000313" key="4">
    <source>
        <dbReference type="EMBL" id="POZ53369.1"/>
    </source>
</evidence>
<protein>
    <submittedName>
        <fullName evidence="3">AAA family ATPase</fullName>
    </submittedName>
    <submittedName>
        <fullName evidence="4">ATP-binding protein</fullName>
    </submittedName>
</protein>